<sequence>MNSHTAHFFNRVLSFMTIIALVLVMVPVWPQIANAATFTGEISLMPNPDNGVGDGNGEWFKIQNTGVGNLDLTGWEVNDGQSLSYIFGSTTLSPSESYVVCANASTTLNGGVDCDDEWGAGGWNNGAGGDTFILSDASSAEVTSFSYVNPADEQIFTNTFQYEDGSVPECSSTDDVSLTTFDTFATGTVNAQNSWSATGPYDQEVVPNTYGFTEFGCKSLRISNAVTNGAFGDQTFAAPTVTTAGESSVAANNHFEAQFDIASTMPGLQSGLALSVSPDDGNGSRMSYLSFTDTSDGIDVVFYDVTNAGPLPGTTSWNDQEIATLDRDESHTIKFVMDFVDGPANDIVKIYIDGSLAHTGTSWEDYYRYDAEQSGNGNALFPVDTLIFRAGGSAVPANDNKGFLFDNMSLSVSNVSDPETSETVVVTPGVMQGWEFNSDRTTWTTGVGEIVAGPATPPLGKGSARITTPTSNERTKLRHYLEAGLNISDIVELKYSTYRTEPTGGVLALALQFDVDMDGTPVNPAKADGRIVYEPYYTQTTQDDTWQEWDALNDSAGSGTGNWWIAGPNGGSMCTMSDPCTWEELNDNYPDLRISAKSLEDVDTQGAMIFKAGGSWAGFDGSVDKFVIGIDQGSNIHTTTYDFEPEPTSNVTMCKYDQSEVAMGGWTLMLKGEHVEDLVVPANTAMGTTTVTSLEAGKSYIAVATGVWLNDRNPDNHVDAEYSTEDNWLTQMDGFTGYGEDILDLQVAEDFVEWGSYNSNHTYATSFTPDADGTVNFRIFDGTGTDPIPSWYNDNSGSLNVSIYEGYAGVTGEGCVTFEGVPYGEYEADEVMQAGWWHLDGQGVVSVNEENENFSIFNTDEEPVDPGLVITNPATDYEVLSESHTFLAEYIDADVSLDPVQWAIRAGTCSANTNTVAGNVDGFSTPFSWNGADFSTTIDMSAWSDGDYCLVVNPTEDGGENFRESRWFTLENPVVVSCIAETNLLANASFEEPAIDGQWEHISDPVDWVVKKAGDTGTALMEIIRGYSGWLAADGEQFAELDSDESTRLIQTIPTIEDKEYTLSWAFSPRPGLSTGNNQMEVFIDGDEVASNQADGTANTNTDWETHTYSFVGDGNDVEVTFADATPSDGYGALLDNVSLTCNPDTGTINYCGDEEVNGYEQCELGDEGCNTSCQLANQCHEDKLVKITLDDTIEASGSWNGKVYLGDSNKIAPNGYWFSVDEIGEASAVSLASAGFKGLALDFDGAKMKFAWRGENPSGQIDYIKGNLAFQGFDSIVNDDVVREINGTGFKLENPGQGFVDVFQTTSTSSLVFDMRADTGNDGATLTLRDGVMCEEDIPDAETYEVFGFVWRDENEDTVKNEDENYRAGVSISITNGTTTVATTTDASGRYSFEVEAGSWTVIADIGSDWDYTYPDNIGHSHSVSVVSSDTGPYDFGTAEDNSSSRNTNDNNGGDGDGNGGDGNNGGDGGGDGVGGGDTTIDGTGATPQVAGASTGNFGSGEGDGDTGPDGKVLGESTSTDNDVDDSTEETASSSKAVAALVDWIDECWYWWLMVLTWIIASGAVYYWKGWSTEAVSVMSVSFIFGILGLLGLIFYFVLGTECALWPSLITTIGAALLYYINSLEVPPTKPVL</sequence>
<dbReference type="InterPro" id="IPR036415">
    <property type="entry name" value="Lamin_tail_dom_sf"/>
</dbReference>
<evidence type="ECO:0000256" key="2">
    <source>
        <dbReference type="SAM" id="Phobius"/>
    </source>
</evidence>
<dbReference type="PROSITE" id="PS51841">
    <property type="entry name" value="LTD"/>
    <property type="match status" value="1"/>
</dbReference>
<dbReference type="InterPro" id="IPR008979">
    <property type="entry name" value="Galactose-bd-like_sf"/>
</dbReference>
<accession>A0A1F6FK02</accession>
<feature type="compositionally biased region" description="Gly residues" evidence="1">
    <location>
        <begin position="1454"/>
        <end position="1479"/>
    </location>
</feature>
<dbReference type="InterPro" id="IPR013783">
    <property type="entry name" value="Ig-like_fold"/>
</dbReference>
<feature type="transmembrane region" description="Helical" evidence="2">
    <location>
        <begin position="1576"/>
        <end position="1599"/>
    </location>
</feature>
<feature type="domain" description="LTD" evidence="3">
    <location>
        <begin position="30"/>
        <end position="197"/>
    </location>
</feature>
<comment type="caution">
    <text evidence="4">The sequence shown here is derived from an EMBL/GenBank/DDBJ whole genome shotgun (WGS) entry which is preliminary data.</text>
</comment>
<gene>
    <name evidence="4" type="ORF">A2392_01850</name>
</gene>
<dbReference type="SUPFAM" id="SSF74853">
    <property type="entry name" value="Lamin A/C globular tail domain"/>
    <property type="match status" value="1"/>
</dbReference>
<dbReference type="Gene3D" id="2.60.120.430">
    <property type="entry name" value="Galactose-binding lectin"/>
    <property type="match status" value="1"/>
</dbReference>
<feature type="region of interest" description="Disordered" evidence="1">
    <location>
        <begin position="1433"/>
        <end position="1533"/>
    </location>
</feature>
<dbReference type="SUPFAM" id="SSF117074">
    <property type="entry name" value="Hypothetical protein PA1324"/>
    <property type="match status" value="1"/>
</dbReference>
<name>A0A1F6FK02_9BACT</name>
<dbReference type="Gene3D" id="2.60.120.260">
    <property type="entry name" value="Galactose-binding domain-like"/>
    <property type="match status" value="1"/>
</dbReference>
<feature type="transmembrane region" description="Helical" evidence="2">
    <location>
        <begin position="1605"/>
        <end position="1622"/>
    </location>
</feature>
<dbReference type="Gene3D" id="2.60.40.10">
    <property type="entry name" value="Immunoglobulins"/>
    <property type="match status" value="1"/>
</dbReference>
<feature type="compositionally biased region" description="Gly residues" evidence="1">
    <location>
        <begin position="1499"/>
        <end position="1509"/>
    </location>
</feature>
<evidence type="ECO:0000259" key="3">
    <source>
        <dbReference type="PROSITE" id="PS51841"/>
    </source>
</evidence>
<dbReference type="Proteomes" id="UP000177395">
    <property type="component" value="Unassembled WGS sequence"/>
</dbReference>
<keyword evidence="2" id="KW-0812">Transmembrane</keyword>
<dbReference type="EMBL" id="MFMS01000002">
    <property type="protein sequence ID" value="OGG86184.1"/>
    <property type="molecule type" value="Genomic_DNA"/>
</dbReference>
<keyword evidence="2" id="KW-0472">Membrane</keyword>
<dbReference type="SUPFAM" id="SSF49785">
    <property type="entry name" value="Galactose-binding domain-like"/>
    <property type="match status" value="1"/>
</dbReference>
<dbReference type="InterPro" id="IPR001322">
    <property type="entry name" value="Lamin_tail_dom"/>
</dbReference>
<evidence type="ECO:0000256" key="1">
    <source>
        <dbReference type="SAM" id="MobiDB-lite"/>
    </source>
</evidence>
<evidence type="ECO:0000313" key="4">
    <source>
        <dbReference type="EMBL" id="OGG86184.1"/>
    </source>
</evidence>
<keyword evidence="2" id="KW-1133">Transmembrane helix</keyword>
<dbReference type="Pfam" id="PF00932">
    <property type="entry name" value="LTD"/>
    <property type="match status" value="1"/>
</dbReference>
<proteinExistence type="predicted"/>
<reference evidence="4 5" key="1">
    <citation type="journal article" date="2016" name="Nat. Commun.">
        <title>Thousands of microbial genomes shed light on interconnected biogeochemical processes in an aquifer system.</title>
        <authorList>
            <person name="Anantharaman K."/>
            <person name="Brown C.T."/>
            <person name="Hug L.A."/>
            <person name="Sharon I."/>
            <person name="Castelle C.J."/>
            <person name="Probst A.J."/>
            <person name="Thomas B.C."/>
            <person name="Singh A."/>
            <person name="Wilkins M.J."/>
            <person name="Karaoz U."/>
            <person name="Brodie E.L."/>
            <person name="Williams K.H."/>
            <person name="Hubbard S.S."/>
            <person name="Banfield J.F."/>
        </authorList>
    </citation>
    <scope>NUCLEOTIDE SEQUENCE [LARGE SCALE GENOMIC DNA]</scope>
</reference>
<evidence type="ECO:0000313" key="5">
    <source>
        <dbReference type="Proteomes" id="UP000177395"/>
    </source>
</evidence>
<dbReference type="STRING" id="1798531.A2392_01850"/>
<feature type="transmembrane region" description="Helical" evidence="2">
    <location>
        <begin position="1550"/>
        <end position="1569"/>
    </location>
</feature>
<protein>
    <recommendedName>
        <fullName evidence="3">LTD domain-containing protein</fullName>
    </recommendedName>
</protein>
<organism evidence="4 5">
    <name type="scientific">Candidatus Kaiserbacteria bacterium RIFOXYB1_FULL_46_14</name>
    <dbReference type="NCBI Taxonomy" id="1798531"/>
    <lineage>
        <taxon>Bacteria</taxon>
        <taxon>Candidatus Kaiseribacteriota</taxon>
    </lineage>
</organism>